<dbReference type="InParanoid" id="A0A2P5FC88"/>
<feature type="domain" description="Clp ATPase C-terminal" evidence="5">
    <location>
        <begin position="504"/>
        <end position="595"/>
    </location>
</feature>
<comment type="caution">
    <text evidence="6">The sequence shown here is derived from an EMBL/GenBank/DDBJ whole genome shotgun (WGS) entry which is preliminary data.</text>
</comment>
<evidence type="ECO:0000313" key="6">
    <source>
        <dbReference type="EMBL" id="PON95385.1"/>
    </source>
</evidence>
<organism evidence="6 7">
    <name type="scientific">Trema orientale</name>
    <name type="common">Charcoal tree</name>
    <name type="synonym">Celtis orientalis</name>
    <dbReference type="NCBI Taxonomy" id="63057"/>
    <lineage>
        <taxon>Eukaryota</taxon>
        <taxon>Viridiplantae</taxon>
        <taxon>Streptophyta</taxon>
        <taxon>Embryophyta</taxon>
        <taxon>Tracheophyta</taxon>
        <taxon>Spermatophyta</taxon>
        <taxon>Magnoliopsida</taxon>
        <taxon>eudicotyledons</taxon>
        <taxon>Gunneridae</taxon>
        <taxon>Pentapetalae</taxon>
        <taxon>rosids</taxon>
        <taxon>fabids</taxon>
        <taxon>Rosales</taxon>
        <taxon>Cannabaceae</taxon>
        <taxon>Trema</taxon>
    </lineage>
</organism>
<accession>A0A2P5FC88</accession>
<evidence type="ECO:0000256" key="3">
    <source>
        <dbReference type="ARBA" id="ARBA00023186"/>
    </source>
</evidence>
<evidence type="ECO:0000313" key="7">
    <source>
        <dbReference type="Proteomes" id="UP000237000"/>
    </source>
</evidence>
<protein>
    <submittedName>
        <fullName evidence="6">ClpA/B family</fullName>
    </submittedName>
</protein>
<keyword evidence="1" id="KW-0547">Nucleotide-binding</keyword>
<dbReference type="GO" id="GO:0005524">
    <property type="term" value="F:ATP binding"/>
    <property type="evidence" value="ECO:0007669"/>
    <property type="project" value="UniProtKB-KW"/>
</dbReference>
<dbReference type="InterPro" id="IPR003959">
    <property type="entry name" value="ATPase_AAA_core"/>
</dbReference>
<dbReference type="CDD" id="cd19499">
    <property type="entry name" value="RecA-like_ClpB_Hsp104-like"/>
    <property type="match status" value="1"/>
</dbReference>
<dbReference type="SUPFAM" id="SSF52540">
    <property type="entry name" value="P-loop containing nucleoside triphosphate hydrolases"/>
    <property type="match status" value="2"/>
</dbReference>
<dbReference type="GO" id="GO:0016887">
    <property type="term" value="F:ATP hydrolysis activity"/>
    <property type="evidence" value="ECO:0007669"/>
    <property type="project" value="InterPro"/>
</dbReference>
<feature type="domain" description="AAA+ ATPase" evidence="4">
    <location>
        <begin position="51"/>
        <end position="197"/>
    </location>
</feature>
<evidence type="ECO:0000259" key="4">
    <source>
        <dbReference type="SMART" id="SM00382"/>
    </source>
</evidence>
<sequence>MEKLETQQFKVPTLQKYGTDLTKMAEEDKLDPLIGRQQEVESVMQILCKRRKNNPCLTGDPGVGKTVIAEGLAQAIVKSEVPIKLQGSKVFSLDMGRLIAGASNRGEFEERLIKVVEEVELSKGAIILFIDELHTLIGAGGGGQALDAANNLKPAFARGVLKICICATTLEEYRKFIEKDSALKRRFQTVEVPEPSVDETIEILKSLCRRYETFHNVRYDEEAIFAAARLSNQYIRDRFLPDKAIDLIDEAGFRVQLQNAEVTSMGQLTVAESDIQHLVSSWTGIPLEKLSHSETKKLLNMENILHKQIIGQHDAVEAISRAIRRARAGIRDPSRPIASFLFTGPTGVGKTELANALAVEFFGSRESIIRLDMSEYMEKHSVARFNGSPPGYIGHDEGGQLTEAVRRRPHSLILFDEIEKAHRDVFNVFLQILEDGRLTDGKGQTVDFKNTIIILISNIGNNVIANRTQVGFEKVKIEVAEELRTNFRPEFLNRLDEVVVFKQLDDVQLKQIVDIMLKEVRRRLEEKKISLSVTDRFKEKLVKEGNNPGYGARPLRRAIMRLLEDSLAEKILRGDIKEGDKVTVGVNGKGDVVVF</sequence>
<evidence type="ECO:0000259" key="5">
    <source>
        <dbReference type="SMART" id="SM01086"/>
    </source>
</evidence>
<dbReference type="GO" id="GO:0005737">
    <property type="term" value="C:cytoplasm"/>
    <property type="evidence" value="ECO:0007669"/>
    <property type="project" value="TreeGrafter"/>
</dbReference>
<dbReference type="Pfam" id="PF07724">
    <property type="entry name" value="AAA_2"/>
    <property type="match status" value="1"/>
</dbReference>
<dbReference type="Gene3D" id="3.40.50.300">
    <property type="entry name" value="P-loop containing nucleotide triphosphate hydrolases"/>
    <property type="match status" value="2"/>
</dbReference>
<dbReference type="InterPro" id="IPR019489">
    <property type="entry name" value="Clp_ATPase_C"/>
</dbReference>
<dbReference type="InterPro" id="IPR050130">
    <property type="entry name" value="ClpA_ClpB"/>
</dbReference>
<dbReference type="Proteomes" id="UP000237000">
    <property type="component" value="Unassembled WGS sequence"/>
</dbReference>
<dbReference type="SMART" id="SM00382">
    <property type="entry name" value="AAA"/>
    <property type="match status" value="2"/>
</dbReference>
<dbReference type="InterPro" id="IPR003593">
    <property type="entry name" value="AAA+_ATPase"/>
</dbReference>
<dbReference type="EMBL" id="JXTC01000045">
    <property type="protein sequence ID" value="PON95385.1"/>
    <property type="molecule type" value="Genomic_DNA"/>
</dbReference>
<name>A0A2P5FC88_TREOI</name>
<dbReference type="Pfam" id="PF17871">
    <property type="entry name" value="AAA_lid_9"/>
    <property type="match status" value="1"/>
</dbReference>
<reference evidence="7" key="1">
    <citation type="submission" date="2016-06" db="EMBL/GenBank/DDBJ databases">
        <title>Parallel loss of symbiosis genes in relatives of nitrogen-fixing non-legume Parasponia.</title>
        <authorList>
            <person name="Van Velzen R."/>
            <person name="Holmer R."/>
            <person name="Bu F."/>
            <person name="Rutten L."/>
            <person name="Van Zeijl A."/>
            <person name="Liu W."/>
            <person name="Santuari L."/>
            <person name="Cao Q."/>
            <person name="Sharma T."/>
            <person name="Shen D."/>
            <person name="Roswanjaya Y."/>
            <person name="Wardhani T."/>
            <person name="Kalhor M.S."/>
            <person name="Jansen J."/>
            <person name="Van den Hoogen J."/>
            <person name="Gungor B."/>
            <person name="Hartog M."/>
            <person name="Hontelez J."/>
            <person name="Verver J."/>
            <person name="Yang W.-C."/>
            <person name="Schijlen E."/>
            <person name="Repin R."/>
            <person name="Schilthuizen M."/>
            <person name="Schranz E."/>
            <person name="Heidstra R."/>
            <person name="Miyata K."/>
            <person name="Fedorova E."/>
            <person name="Kohlen W."/>
            <person name="Bisseling T."/>
            <person name="Smit S."/>
            <person name="Geurts R."/>
        </authorList>
    </citation>
    <scope>NUCLEOTIDE SEQUENCE [LARGE SCALE GENOMIC DNA]</scope>
    <source>
        <strain evidence="7">cv. RG33-2</strain>
    </source>
</reference>
<dbReference type="InterPro" id="IPR041546">
    <property type="entry name" value="ClpA/ClpB_AAA_lid"/>
</dbReference>
<proteinExistence type="predicted"/>
<dbReference type="AlphaFoldDB" id="A0A2P5FC88"/>
<dbReference type="FunFam" id="3.40.50.300:FF:000025">
    <property type="entry name" value="ATP-dependent Clp protease subunit"/>
    <property type="match status" value="1"/>
</dbReference>
<dbReference type="Pfam" id="PF10431">
    <property type="entry name" value="ClpB_D2-small"/>
    <property type="match status" value="1"/>
</dbReference>
<feature type="domain" description="AAA+ ATPase" evidence="4">
    <location>
        <begin position="336"/>
        <end position="505"/>
    </location>
</feature>
<dbReference type="Pfam" id="PF00004">
    <property type="entry name" value="AAA"/>
    <property type="match status" value="1"/>
</dbReference>
<dbReference type="Gene3D" id="1.10.8.60">
    <property type="match status" value="2"/>
</dbReference>
<dbReference type="PANTHER" id="PTHR11638:SF189">
    <property type="entry name" value="CLP R DOMAIN-CONTAINING PROTEIN"/>
    <property type="match status" value="1"/>
</dbReference>
<keyword evidence="3" id="KW-0143">Chaperone</keyword>
<dbReference type="PRINTS" id="PR00300">
    <property type="entry name" value="CLPPROTEASEA"/>
</dbReference>
<dbReference type="PANTHER" id="PTHR11638">
    <property type="entry name" value="ATP-DEPENDENT CLP PROTEASE"/>
    <property type="match status" value="1"/>
</dbReference>
<dbReference type="STRING" id="63057.A0A2P5FC88"/>
<keyword evidence="7" id="KW-1185">Reference proteome</keyword>
<dbReference type="InterPro" id="IPR027417">
    <property type="entry name" value="P-loop_NTPase"/>
</dbReference>
<dbReference type="OrthoDB" id="47330at2759"/>
<dbReference type="CDD" id="cd00009">
    <property type="entry name" value="AAA"/>
    <property type="match status" value="1"/>
</dbReference>
<keyword evidence="2" id="KW-0067">ATP-binding</keyword>
<dbReference type="GO" id="GO:0034605">
    <property type="term" value="P:cellular response to heat"/>
    <property type="evidence" value="ECO:0007669"/>
    <property type="project" value="TreeGrafter"/>
</dbReference>
<evidence type="ECO:0000256" key="1">
    <source>
        <dbReference type="ARBA" id="ARBA00022741"/>
    </source>
</evidence>
<dbReference type="SMART" id="SM01086">
    <property type="entry name" value="ClpB_D2-small"/>
    <property type="match status" value="1"/>
</dbReference>
<dbReference type="FunFam" id="1.10.8.60:FF:000017">
    <property type="entry name" value="ATP-dependent chaperone ClpB"/>
    <property type="match status" value="1"/>
</dbReference>
<gene>
    <name evidence="6" type="ORF">TorRG33x02_089070</name>
</gene>
<dbReference type="InterPro" id="IPR001270">
    <property type="entry name" value="ClpA/B"/>
</dbReference>
<evidence type="ECO:0000256" key="2">
    <source>
        <dbReference type="ARBA" id="ARBA00022840"/>
    </source>
</evidence>